<name>A0ABV5H032_9FLAO</name>
<reference evidence="3 4" key="1">
    <citation type="submission" date="2024-09" db="EMBL/GenBank/DDBJ databases">
        <authorList>
            <person name="Sun Q."/>
            <person name="Mori K."/>
        </authorList>
    </citation>
    <scope>NUCLEOTIDE SEQUENCE [LARGE SCALE GENOMIC DNA]</scope>
    <source>
        <strain evidence="3 4">CECT 8300</strain>
    </source>
</reference>
<evidence type="ECO:0000313" key="3">
    <source>
        <dbReference type="EMBL" id="MFB9105255.1"/>
    </source>
</evidence>
<dbReference type="RefSeq" id="WP_336622112.1">
    <property type="nucleotide sequence ID" value="NZ_JAUFQP010000016.1"/>
</dbReference>
<keyword evidence="4" id="KW-1185">Reference proteome</keyword>
<dbReference type="Gene3D" id="3.50.50.60">
    <property type="entry name" value="FAD/NAD(P)-binding domain"/>
    <property type="match status" value="2"/>
</dbReference>
<organism evidence="3 4">
    <name type="scientific">Algibacter miyuki</name>
    <dbReference type="NCBI Taxonomy" id="1306933"/>
    <lineage>
        <taxon>Bacteria</taxon>
        <taxon>Pseudomonadati</taxon>
        <taxon>Bacteroidota</taxon>
        <taxon>Flavobacteriia</taxon>
        <taxon>Flavobacteriales</taxon>
        <taxon>Flavobacteriaceae</taxon>
        <taxon>Algibacter</taxon>
    </lineage>
</organism>
<dbReference type="Proteomes" id="UP001589590">
    <property type="component" value="Unassembled WGS sequence"/>
</dbReference>
<dbReference type="Pfam" id="PF13450">
    <property type="entry name" value="NAD_binding_8"/>
    <property type="match status" value="1"/>
</dbReference>
<dbReference type="PANTHER" id="PTHR43563:SF1">
    <property type="entry name" value="AMINE OXIDASE [FLAVIN-CONTAINING] B"/>
    <property type="match status" value="1"/>
</dbReference>
<dbReference type="SUPFAM" id="SSF54373">
    <property type="entry name" value="FAD-linked reductases, C-terminal domain"/>
    <property type="match status" value="1"/>
</dbReference>
<feature type="domain" description="Amine oxidase" evidence="2">
    <location>
        <begin position="92"/>
        <end position="348"/>
    </location>
</feature>
<dbReference type="EMBL" id="JBHMFA010000006">
    <property type="protein sequence ID" value="MFB9105255.1"/>
    <property type="molecule type" value="Genomic_DNA"/>
</dbReference>
<gene>
    <name evidence="3" type="ORF">ACFFU1_10105</name>
</gene>
<dbReference type="Pfam" id="PF01593">
    <property type="entry name" value="Amino_oxidase"/>
    <property type="match status" value="1"/>
</dbReference>
<comment type="similarity">
    <text evidence="1">Belongs to the flavin monoamine oxidase family.</text>
</comment>
<evidence type="ECO:0000256" key="1">
    <source>
        <dbReference type="ARBA" id="ARBA00005995"/>
    </source>
</evidence>
<sequence length="358" mass="40747">MLIIFDLIKKKIVIIGGGLSGLYLGYKLKKEGFSIQILEANNRIGGRIFTKKNDHTKVELGATWLWRYNEELIKLCATLQISLFEQNTKGDALYEASNTNLPERFQLPGNQEISYRIVGGTATILEKLSNDFSEDELQRNQKVVRIDDKENSIHVLTENATFTADMVISTMPPQLLVNTVDFSSQLDLNLLEIANNTHTWMKDSIKFALVYKTPFWKEKGLSGVGFSNVGPFTEIYDHSDFENSHFGLMGFLNAGLANETKAYREEKIRAQLFKFFGEAGKKYLYYDEKVWSKEDLLHVDNTNFLNPHANNGHPVYQQDYLNGKFIIAGSETSPSYGGYMEGAIYRGNQIVKQLKNKF</sequence>
<evidence type="ECO:0000259" key="2">
    <source>
        <dbReference type="Pfam" id="PF01593"/>
    </source>
</evidence>
<evidence type="ECO:0000313" key="4">
    <source>
        <dbReference type="Proteomes" id="UP001589590"/>
    </source>
</evidence>
<dbReference type="InterPro" id="IPR002937">
    <property type="entry name" value="Amino_oxidase"/>
</dbReference>
<dbReference type="InterPro" id="IPR050703">
    <property type="entry name" value="Flavin_MAO"/>
</dbReference>
<accession>A0ABV5H032</accession>
<comment type="caution">
    <text evidence="3">The sequence shown here is derived from an EMBL/GenBank/DDBJ whole genome shotgun (WGS) entry which is preliminary data.</text>
</comment>
<protein>
    <submittedName>
        <fullName evidence="3">Flavin monoamine oxidase family protein</fullName>
    </submittedName>
</protein>
<proteinExistence type="inferred from homology"/>
<dbReference type="PANTHER" id="PTHR43563">
    <property type="entry name" value="AMINE OXIDASE"/>
    <property type="match status" value="1"/>
</dbReference>
<dbReference type="SUPFAM" id="SSF51905">
    <property type="entry name" value="FAD/NAD(P)-binding domain"/>
    <property type="match status" value="1"/>
</dbReference>
<dbReference type="InterPro" id="IPR036188">
    <property type="entry name" value="FAD/NAD-bd_sf"/>
</dbReference>